<dbReference type="AlphaFoldDB" id="A0A7J7MDH3"/>
<dbReference type="Proteomes" id="UP000541444">
    <property type="component" value="Unassembled WGS sequence"/>
</dbReference>
<feature type="non-terminal residue" evidence="2">
    <location>
        <position position="1"/>
    </location>
</feature>
<gene>
    <name evidence="2" type="ORF">GIB67_039643</name>
</gene>
<protein>
    <submittedName>
        <fullName evidence="2">Uncharacterized protein</fullName>
    </submittedName>
</protein>
<sequence>YHCYEYCQIGYHILIDNKLDDFWPRMSAWKIKRRKVTGNKVKHHLALMRQQLDLCTINNMQWDPFRNMKDALKREVIIAVPYDLPEKLHCFPSSDVVRSLRAAGWIEAQYYIVGHHIDYDAYWRHVSHGALMSDIARCGNIDIPCLGALTSRVSFPRVEFLTADFSTQETQIPLPRLGDYPGWIMELGSPHGTTWHTILSIALTSIIDVPTGYDFFAMTEGMRKFTLDRTLNFEARHLHDESRIKQLTENLRRADDRFSQLNEYLDGEGIEVEWEDEARTSQVGTSRGRGSRGRGSRGRTFE</sequence>
<name>A0A7J7MDH3_9MAGN</name>
<keyword evidence="3" id="KW-1185">Reference proteome</keyword>
<comment type="caution">
    <text evidence="2">The sequence shown here is derived from an EMBL/GenBank/DDBJ whole genome shotgun (WGS) entry which is preliminary data.</text>
</comment>
<feature type="region of interest" description="Disordered" evidence="1">
    <location>
        <begin position="275"/>
        <end position="302"/>
    </location>
</feature>
<feature type="compositionally biased region" description="Basic residues" evidence="1">
    <location>
        <begin position="289"/>
        <end position="302"/>
    </location>
</feature>
<evidence type="ECO:0000313" key="2">
    <source>
        <dbReference type="EMBL" id="KAF6152936.1"/>
    </source>
</evidence>
<dbReference type="EMBL" id="JACGCM010001594">
    <property type="protein sequence ID" value="KAF6152936.1"/>
    <property type="molecule type" value="Genomic_DNA"/>
</dbReference>
<feature type="non-terminal residue" evidence="2">
    <location>
        <position position="302"/>
    </location>
</feature>
<organism evidence="2 3">
    <name type="scientific">Kingdonia uniflora</name>
    <dbReference type="NCBI Taxonomy" id="39325"/>
    <lineage>
        <taxon>Eukaryota</taxon>
        <taxon>Viridiplantae</taxon>
        <taxon>Streptophyta</taxon>
        <taxon>Embryophyta</taxon>
        <taxon>Tracheophyta</taxon>
        <taxon>Spermatophyta</taxon>
        <taxon>Magnoliopsida</taxon>
        <taxon>Ranunculales</taxon>
        <taxon>Circaeasteraceae</taxon>
        <taxon>Kingdonia</taxon>
    </lineage>
</organism>
<evidence type="ECO:0000313" key="3">
    <source>
        <dbReference type="Proteomes" id="UP000541444"/>
    </source>
</evidence>
<evidence type="ECO:0000256" key="1">
    <source>
        <dbReference type="SAM" id="MobiDB-lite"/>
    </source>
</evidence>
<proteinExistence type="predicted"/>
<reference evidence="2 3" key="1">
    <citation type="journal article" date="2020" name="IScience">
        <title>Genome Sequencing of the Endangered Kingdonia uniflora (Circaeasteraceae, Ranunculales) Reveals Potential Mechanisms of Evolutionary Specialization.</title>
        <authorList>
            <person name="Sun Y."/>
            <person name="Deng T."/>
            <person name="Zhang A."/>
            <person name="Moore M.J."/>
            <person name="Landis J.B."/>
            <person name="Lin N."/>
            <person name="Zhang H."/>
            <person name="Zhang X."/>
            <person name="Huang J."/>
            <person name="Zhang X."/>
            <person name="Sun H."/>
            <person name="Wang H."/>
        </authorList>
    </citation>
    <scope>NUCLEOTIDE SEQUENCE [LARGE SCALE GENOMIC DNA]</scope>
    <source>
        <strain evidence="2">TB1705</strain>
        <tissue evidence="2">Leaf</tissue>
    </source>
</reference>
<accession>A0A7J7MDH3</accession>